<reference evidence="1" key="1">
    <citation type="submission" date="2020-05" db="EMBL/GenBank/DDBJ databases">
        <title>Large-scale comparative analyses of tick genomes elucidate their genetic diversity and vector capacities.</title>
        <authorList>
            <person name="Jia N."/>
            <person name="Wang J."/>
            <person name="Shi W."/>
            <person name="Du L."/>
            <person name="Sun Y."/>
            <person name="Zhan W."/>
            <person name="Jiang J."/>
            <person name="Wang Q."/>
            <person name="Zhang B."/>
            <person name="Ji P."/>
            <person name="Sakyi L.B."/>
            <person name="Cui X."/>
            <person name="Yuan T."/>
            <person name="Jiang B."/>
            <person name="Yang W."/>
            <person name="Lam T.T.-Y."/>
            <person name="Chang Q."/>
            <person name="Ding S."/>
            <person name="Wang X."/>
            <person name="Zhu J."/>
            <person name="Ruan X."/>
            <person name="Zhao L."/>
            <person name="Wei J."/>
            <person name="Que T."/>
            <person name="Du C."/>
            <person name="Cheng J."/>
            <person name="Dai P."/>
            <person name="Han X."/>
            <person name="Huang E."/>
            <person name="Gao Y."/>
            <person name="Liu J."/>
            <person name="Shao H."/>
            <person name="Ye R."/>
            <person name="Li L."/>
            <person name="Wei W."/>
            <person name="Wang X."/>
            <person name="Wang C."/>
            <person name="Yang T."/>
            <person name="Huo Q."/>
            <person name="Li W."/>
            <person name="Guo W."/>
            <person name="Chen H."/>
            <person name="Zhou L."/>
            <person name="Ni X."/>
            <person name="Tian J."/>
            <person name="Zhou Y."/>
            <person name="Sheng Y."/>
            <person name="Liu T."/>
            <person name="Pan Y."/>
            <person name="Xia L."/>
            <person name="Li J."/>
            <person name="Zhao F."/>
            <person name="Cao W."/>
        </authorList>
    </citation>
    <scope>NUCLEOTIDE SEQUENCE</scope>
    <source>
        <strain evidence="1">Hyas-2018</strain>
    </source>
</reference>
<dbReference type="Proteomes" id="UP000821845">
    <property type="component" value="Chromosome 1"/>
</dbReference>
<sequence length="128" mass="14019">MTPLPPLSNRQRCGISGQGQEIREWQVPNGVYGKPQAASVARPQQWRPALLAKEKLCQTKAGALERSNGVVFPVAGQKRAPHDARKNYAAEETRPDIDRDNKAEKGNSFRSNESLAQGQQALQQGATN</sequence>
<keyword evidence="2" id="KW-1185">Reference proteome</keyword>
<dbReference type="EMBL" id="CM023481">
    <property type="protein sequence ID" value="KAH6946793.1"/>
    <property type="molecule type" value="Genomic_DNA"/>
</dbReference>
<proteinExistence type="predicted"/>
<evidence type="ECO:0000313" key="2">
    <source>
        <dbReference type="Proteomes" id="UP000821845"/>
    </source>
</evidence>
<comment type="caution">
    <text evidence="1">The sequence shown here is derived from an EMBL/GenBank/DDBJ whole genome shotgun (WGS) entry which is preliminary data.</text>
</comment>
<evidence type="ECO:0000313" key="1">
    <source>
        <dbReference type="EMBL" id="KAH6946793.1"/>
    </source>
</evidence>
<organism evidence="1 2">
    <name type="scientific">Hyalomma asiaticum</name>
    <name type="common">Tick</name>
    <dbReference type="NCBI Taxonomy" id="266040"/>
    <lineage>
        <taxon>Eukaryota</taxon>
        <taxon>Metazoa</taxon>
        <taxon>Ecdysozoa</taxon>
        <taxon>Arthropoda</taxon>
        <taxon>Chelicerata</taxon>
        <taxon>Arachnida</taxon>
        <taxon>Acari</taxon>
        <taxon>Parasitiformes</taxon>
        <taxon>Ixodida</taxon>
        <taxon>Ixodoidea</taxon>
        <taxon>Ixodidae</taxon>
        <taxon>Hyalomminae</taxon>
        <taxon>Hyalomma</taxon>
    </lineage>
</organism>
<gene>
    <name evidence="1" type="ORF">HPB50_015317</name>
</gene>
<accession>A0ACB7TIL2</accession>
<name>A0ACB7TIL2_HYAAI</name>
<protein>
    <submittedName>
        <fullName evidence="1">Uncharacterized protein</fullName>
    </submittedName>
</protein>